<evidence type="ECO:0000313" key="10">
    <source>
        <dbReference type="EMBL" id="KAG0646944.1"/>
    </source>
</evidence>
<keyword evidence="8" id="KW-0732">Signal</keyword>
<evidence type="ECO:0000256" key="5">
    <source>
        <dbReference type="ARBA" id="ARBA00038359"/>
    </source>
</evidence>
<dbReference type="InterPro" id="IPR049326">
    <property type="entry name" value="Rhodopsin_dom_fungi"/>
</dbReference>
<organism evidence="10 11">
    <name type="scientific">Hyphodiscus hymeniophilus</name>
    <dbReference type="NCBI Taxonomy" id="353542"/>
    <lineage>
        <taxon>Eukaryota</taxon>
        <taxon>Fungi</taxon>
        <taxon>Dikarya</taxon>
        <taxon>Ascomycota</taxon>
        <taxon>Pezizomycotina</taxon>
        <taxon>Leotiomycetes</taxon>
        <taxon>Helotiales</taxon>
        <taxon>Hyphodiscaceae</taxon>
        <taxon>Hyphodiscus</taxon>
    </lineage>
</organism>
<dbReference type="Proteomes" id="UP000785200">
    <property type="component" value="Unassembled WGS sequence"/>
</dbReference>
<reference evidence="10" key="1">
    <citation type="submission" date="2019-07" db="EMBL/GenBank/DDBJ databases">
        <title>Hyphodiscus hymeniophilus genome sequencing and assembly.</title>
        <authorList>
            <person name="Kramer G."/>
            <person name="Nodwell J."/>
        </authorList>
    </citation>
    <scope>NUCLEOTIDE SEQUENCE</scope>
    <source>
        <strain evidence="10">ATCC 34498</strain>
    </source>
</reference>
<feature type="transmembrane region" description="Helical" evidence="7">
    <location>
        <begin position="104"/>
        <end position="125"/>
    </location>
</feature>
<dbReference type="PANTHER" id="PTHR33048">
    <property type="entry name" value="PTH11-LIKE INTEGRAL MEMBRANE PROTEIN (AFU_ORTHOLOGUE AFUA_5G11245)"/>
    <property type="match status" value="1"/>
</dbReference>
<dbReference type="InterPro" id="IPR052337">
    <property type="entry name" value="SAT4-like"/>
</dbReference>
<keyword evidence="2 7" id="KW-0812">Transmembrane</keyword>
<dbReference type="EMBL" id="VNKQ01000014">
    <property type="protein sequence ID" value="KAG0646944.1"/>
    <property type="molecule type" value="Genomic_DNA"/>
</dbReference>
<dbReference type="PANTHER" id="PTHR33048:SF47">
    <property type="entry name" value="INTEGRAL MEMBRANE PROTEIN-RELATED"/>
    <property type="match status" value="1"/>
</dbReference>
<evidence type="ECO:0000259" key="9">
    <source>
        <dbReference type="Pfam" id="PF20684"/>
    </source>
</evidence>
<feature type="region of interest" description="Disordered" evidence="6">
    <location>
        <begin position="337"/>
        <end position="359"/>
    </location>
</feature>
<comment type="subcellular location">
    <subcellularLocation>
        <location evidence="1">Membrane</location>
        <topology evidence="1">Multi-pass membrane protein</topology>
    </subcellularLocation>
</comment>
<dbReference type="OrthoDB" id="408702at2759"/>
<comment type="caution">
    <text evidence="10">The sequence shown here is derived from an EMBL/GenBank/DDBJ whole genome shotgun (WGS) entry which is preliminary data.</text>
</comment>
<evidence type="ECO:0000256" key="4">
    <source>
        <dbReference type="ARBA" id="ARBA00023136"/>
    </source>
</evidence>
<dbReference type="AlphaFoldDB" id="A0A9P6VFM4"/>
<proteinExistence type="inferred from homology"/>
<dbReference type="Pfam" id="PF20684">
    <property type="entry name" value="Fung_rhodopsin"/>
    <property type="match status" value="2"/>
</dbReference>
<feature type="chain" id="PRO_5040347435" description="Rhodopsin domain-containing protein" evidence="8">
    <location>
        <begin position="21"/>
        <end position="359"/>
    </location>
</feature>
<keyword evidence="3 7" id="KW-1133">Transmembrane helix</keyword>
<feature type="domain" description="Rhodopsin" evidence="9">
    <location>
        <begin position="288"/>
        <end position="321"/>
    </location>
</feature>
<evidence type="ECO:0000256" key="1">
    <source>
        <dbReference type="ARBA" id="ARBA00004141"/>
    </source>
</evidence>
<evidence type="ECO:0000256" key="3">
    <source>
        <dbReference type="ARBA" id="ARBA00022989"/>
    </source>
</evidence>
<evidence type="ECO:0000256" key="6">
    <source>
        <dbReference type="SAM" id="MobiDB-lite"/>
    </source>
</evidence>
<feature type="signal peptide" evidence="8">
    <location>
        <begin position="1"/>
        <end position="20"/>
    </location>
</feature>
<feature type="transmembrane region" description="Helical" evidence="7">
    <location>
        <begin position="201"/>
        <end position="221"/>
    </location>
</feature>
<evidence type="ECO:0000256" key="7">
    <source>
        <dbReference type="SAM" id="Phobius"/>
    </source>
</evidence>
<feature type="non-terminal residue" evidence="10">
    <location>
        <position position="1"/>
    </location>
</feature>
<dbReference type="GO" id="GO:0016020">
    <property type="term" value="C:membrane"/>
    <property type="evidence" value="ECO:0007669"/>
    <property type="project" value="UniProtKB-SubCell"/>
</dbReference>
<protein>
    <recommendedName>
        <fullName evidence="9">Rhodopsin domain-containing protein</fullName>
    </recommendedName>
</protein>
<feature type="domain" description="Rhodopsin" evidence="9">
    <location>
        <begin position="122"/>
        <end position="284"/>
    </location>
</feature>
<accession>A0A9P6VFM4</accession>
<sequence length="359" mass="39985">MKLSILLGIALAFPVWLASGQSQNETFVVGEIQQIPACGCASQRLFKITAKCMLANCTLEEAIGEYTPEKLWEDAKELELTLCAELDKVQAAICERPYQSRNRLIRVTSIACLFLTYTAVIMRLGTRYYLHQNYRLDDLFIVLAAITDAVFTGIGITFEHHGFGEHAWEIDVKLIPQLLYWSSSRYQFSRFTSKSSRRDPFVCNAAFCVASSVAFLLVAIFQCHPLQYVWDKSIEGGRCVDFNSTTWVNGALNILQDLLIVALPISEVRKLQLERRKKIGLYIMSFGLTSDPTWDNVPITFWSTLETTTAMLCACLPTIRAGLLRVFPQTFGSTALASTGSATGLKPTSIHPKQVGAAP</sequence>
<name>A0A9P6VFM4_9HELO</name>
<keyword evidence="4 7" id="KW-0472">Membrane</keyword>
<gene>
    <name evidence="10" type="ORF">D0Z07_6289</name>
</gene>
<comment type="similarity">
    <text evidence="5">Belongs to the SAT4 family.</text>
</comment>
<evidence type="ECO:0000313" key="11">
    <source>
        <dbReference type="Proteomes" id="UP000785200"/>
    </source>
</evidence>
<evidence type="ECO:0000256" key="2">
    <source>
        <dbReference type="ARBA" id="ARBA00022692"/>
    </source>
</evidence>
<evidence type="ECO:0000256" key="8">
    <source>
        <dbReference type="SAM" id="SignalP"/>
    </source>
</evidence>
<keyword evidence="11" id="KW-1185">Reference proteome</keyword>